<comment type="caution">
    <text evidence="1">The sequence shown here is derived from an EMBL/GenBank/DDBJ whole genome shotgun (WGS) entry which is preliminary data.</text>
</comment>
<gene>
    <name evidence="1" type="ORF">FTOL_12196</name>
</gene>
<proteinExistence type="predicted"/>
<dbReference type="AlphaFoldDB" id="A0AAE8SNN0"/>
<keyword evidence="2" id="KW-1185">Reference proteome</keyword>
<accession>A0AAE8SNN0</accession>
<reference evidence="1" key="1">
    <citation type="submission" date="2018-03" db="EMBL/GenBank/DDBJ databases">
        <authorList>
            <person name="Guldener U."/>
        </authorList>
    </citation>
    <scope>NUCLEOTIDE SEQUENCE</scope>
</reference>
<name>A0AAE8SNN0_9HYPO</name>
<dbReference type="EMBL" id="ONZP01000564">
    <property type="protein sequence ID" value="SPJ87183.1"/>
    <property type="molecule type" value="Genomic_DNA"/>
</dbReference>
<protein>
    <submittedName>
        <fullName evidence="1">Uncharacterized protein</fullName>
    </submittedName>
</protein>
<evidence type="ECO:0000313" key="1">
    <source>
        <dbReference type="EMBL" id="SPJ87183.1"/>
    </source>
</evidence>
<organism evidence="1 2">
    <name type="scientific">Fusarium torulosum</name>
    <dbReference type="NCBI Taxonomy" id="33205"/>
    <lineage>
        <taxon>Eukaryota</taxon>
        <taxon>Fungi</taxon>
        <taxon>Dikarya</taxon>
        <taxon>Ascomycota</taxon>
        <taxon>Pezizomycotina</taxon>
        <taxon>Sordariomycetes</taxon>
        <taxon>Hypocreomycetidae</taxon>
        <taxon>Hypocreales</taxon>
        <taxon>Nectriaceae</taxon>
        <taxon>Fusarium</taxon>
    </lineage>
</organism>
<evidence type="ECO:0000313" key="2">
    <source>
        <dbReference type="Proteomes" id="UP001187734"/>
    </source>
</evidence>
<dbReference type="Proteomes" id="UP001187734">
    <property type="component" value="Unassembled WGS sequence"/>
</dbReference>
<sequence>MRGFLNSSPNVREISKDMDPTGLQIGLVPGLERGVMDDDLWHSHIEQNKLLKDSDIQPVDEEHIAALSRLIEKCNAKGIFGIHLGHKHFDLRKGTHLAGRLDTDDDTDDKRKYYWIRAAENDESDASKLCGHIFIYDQDEGFRPIGFHEGPMPDLSTVDRKLFPKFGSYLVEHKLEHRIALEYLIPELRGRAILELVFHVEQHILLFESETVPPSLGEPVVTAYSYDRSGVAFGPGTRYIRPPGSTEHTVYNEDELIRLKGAVNTFRQLDVLRI</sequence>